<reference evidence="1" key="2">
    <citation type="submission" date="2023-06" db="EMBL/GenBank/DDBJ databases">
        <authorList>
            <consortium name="Lawrence Berkeley National Laboratory"/>
            <person name="Haridas S."/>
            <person name="Hensen N."/>
            <person name="Bonometti L."/>
            <person name="Westerberg I."/>
            <person name="Brannstrom I.O."/>
            <person name="Guillou S."/>
            <person name="Cros-Aarteil S."/>
            <person name="Calhoun S."/>
            <person name="Kuo A."/>
            <person name="Mondo S."/>
            <person name="Pangilinan J."/>
            <person name="Riley R."/>
            <person name="Labutti K."/>
            <person name="Andreopoulos B."/>
            <person name="Lipzen A."/>
            <person name="Chen C."/>
            <person name="Yanf M."/>
            <person name="Daum C."/>
            <person name="Ng V."/>
            <person name="Clum A."/>
            <person name="Steindorff A."/>
            <person name="Ohm R."/>
            <person name="Martin F."/>
            <person name="Silar P."/>
            <person name="Natvig D."/>
            <person name="Lalanne C."/>
            <person name="Gautier V."/>
            <person name="Ament-Velasquez S.L."/>
            <person name="Kruys A."/>
            <person name="Hutchinson M.I."/>
            <person name="Powell A.J."/>
            <person name="Barry K."/>
            <person name="Miller A.N."/>
            <person name="Grigoriev I.V."/>
            <person name="Debuchy R."/>
            <person name="Gladieux P."/>
            <person name="Thoren M.H."/>
            <person name="Johannesson H."/>
        </authorList>
    </citation>
    <scope>NUCLEOTIDE SEQUENCE</scope>
    <source>
        <strain evidence="1">CBS 955.72</strain>
    </source>
</reference>
<evidence type="ECO:0000313" key="2">
    <source>
        <dbReference type="Proteomes" id="UP001275084"/>
    </source>
</evidence>
<evidence type="ECO:0000313" key="1">
    <source>
        <dbReference type="EMBL" id="KAK3360766.1"/>
    </source>
</evidence>
<gene>
    <name evidence="1" type="ORF">B0T25DRAFT_414147</name>
</gene>
<dbReference type="Proteomes" id="UP001275084">
    <property type="component" value="Unassembled WGS sequence"/>
</dbReference>
<keyword evidence="2" id="KW-1185">Reference proteome</keyword>
<accession>A0AAJ0HT81</accession>
<name>A0AAJ0HT81_9PEZI</name>
<feature type="non-terminal residue" evidence="1">
    <location>
        <position position="1"/>
    </location>
</feature>
<proteinExistence type="predicted"/>
<dbReference type="AlphaFoldDB" id="A0AAJ0HT81"/>
<organism evidence="1 2">
    <name type="scientific">Lasiosphaeria hispida</name>
    <dbReference type="NCBI Taxonomy" id="260671"/>
    <lineage>
        <taxon>Eukaryota</taxon>
        <taxon>Fungi</taxon>
        <taxon>Dikarya</taxon>
        <taxon>Ascomycota</taxon>
        <taxon>Pezizomycotina</taxon>
        <taxon>Sordariomycetes</taxon>
        <taxon>Sordariomycetidae</taxon>
        <taxon>Sordariales</taxon>
        <taxon>Lasiosphaeriaceae</taxon>
        <taxon>Lasiosphaeria</taxon>
    </lineage>
</organism>
<feature type="non-terminal residue" evidence="1">
    <location>
        <position position="82"/>
    </location>
</feature>
<sequence>FPDAEADITILCTTYLTFNVFDSGFCHSDAEFEERLQSNPLYDYAAHNWGHHARKAPTSLQAVTKFVTCQVKIEAASQALMV</sequence>
<protein>
    <submittedName>
        <fullName evidence="1">Uncharacterized protein</fullName>
    </submittedName>
</protein>
<reference evidence="1" key="1">
    <citation type="journal article" date="2023" name="Mol. Phylogenet. Evol.">
        <title>Genome-scale phylogeny and comparative genomics of the fungal order Sordariales.</title>
        <authorList>
            <person name="Hensen N."/>
            <person name="Bonometti L."/>
            <person name="Westerberg I."/>
            <person name="Brannstrom I.O."/>
            <person name="Guillou S."/>
            <person name="Cros-Aarteil S."/>
            <person name="Calhoun S."/>
            <person name="Haridas S."/>
            <person name="Kuo A."/>
            <person name="Mondo S."/>
            <person name="Pangilinan J."/>
            <person name="Riley R."/>
            <person name="LaButti K."/>
            <person name="Andreopoulos B."/>
            <person name="Lipzen A."/>
            <person name="Chen C."/>
            <person name="Yan M."/>
            <person name="Daum C."/>
            <person name="Ng V."/>
            <person name="Clum A."/>
            <person name="Steindorff A."/>
            <person name="Ohm R.A."/>
            <person name="Martin F."/>
            <person name="Silar P."/>
            <person name="Natvig D.O."/>
            <person name="Lalanne C."/>
            <person name="Gautier V."/>
            <person name="Ament-Velasquez S.L."/>
            <person name="Kruys A."/>
            <person name="Hutchinson M.I."/>
            <person name="Powell A.J."/>
            <person name="Barry K."/>
            <person name="Miller A.N."/>
            <person name="Grigoriev I.V."/>
            <person name="Debuchy R."/>
            <person name="Gladieux P."/>
            <person name="Hiltunen Thoren M."/>
            <person name="Johannesson H."/>
        </authorList>
    </citation>
    <scope>NUCLEOTIDE SEQUENCE</scope>
    <source>
        <strain evidence="1">CBS 955.72</strain>
    </source>
</reference>
<comment type="caution">
    <text evidence="1">The sequence shown here is derived from an EMBL/GenBank/DDBJ whole genome shotgun (WGS) entry which is preliminary data.</text>
</comment>
<dbReference type="EMBL" id="JAUIQD010000002">
    <property type="protein sequence ID" value="KAK3360766.1"/>
    <property type="molecule type" value="Genomic_DNA"/>
</dbReference>